<dbReference type="EMBL" id="CP114014">
    <property type="protein sequence ID" value="XAY03787.1"/>
    <property type="molecule type" value="Genomic_DNA"/>
</dbReference>
<dbReference type="RefSeq" id="WP_354700339.1">
    <property type="nucleotide sequence ID" value="NZ_CP114014.1"/>
</dbReference>
<dbReference type="Gene3D" id="2.60.60.30">
    <property type="entry name" value="sav2460 like domains"/>
    <property type="match status" value="2"/>
</dbReference>
<dbReference type="InterPro" id="IPR003325">
    <property type="entry name" value="TerD"/>
</dbReference>
<protein>
    <recommendedName>
        <fullName evidence="2">TerD domain-containing protein</fullName>
    </recommendedName>
</protein>
<name>A0AAU7AQZ4_9ACTN</name>
<gene>
    <name evidence="3" type="ORF">DSM112329_00608</name>
</gene>
<feature type="compositionally biased region" description="Pro residues" evidence="1">
    <location>
        <begin position="168"/>
        <end position="201"/>
    </location>
</feature>
<dbReference type="PANTHER" id="PTHR32097">
    <property type="entry name" value="CAMP-BINDING PROTEIN 1-RELATED"/>
    <property type="match status" value="1"/>
</dbReference>
<feature type="domain" description="TerD" evidence="2">
    <location>
        <begin position="228"/>
        <end position="400"/>
    </location>
</feature>
<evidence type="ECO:0000256" key="1">
    <source>
        <dbReference type="SAM" id="MobiDB-lite"/>
    </source>
</evidence>
<dbReference type="CDD" id="cd06974">
    <property type="entry name" value="TerD_like"/>
    <property type="match status" value="2"/>
</dbReference>
<dbReference type="InterPro" id="IPR051324">
    <property type="entry name" value="Stress/Tellurium_Resist"/>
</dbReference>
<dbReference type="KEGG" id="parq:DSM112329_00608"/>
<accession>A0AAU7AQZ4</accession>
<evidence type="ECO:0000313" key="3">
    <source>
        <dbReference type="EMBL" id="XAY03787.1"/>
    </source>
</evidence>
<evidence type="ECO:0000259" key="2">
    <source>
        <dbReference type="Pfam" id="PF02342"/>
    </source>
</evidence>
<organism evidence="3">
    <name type="scientific">Paraconexibacter sp. AEG42_29</name>
    <dbReference type="NCBI Taxonomy" id="2997339"/>
    <lineage>
        <taxon>Bacteria</taxon>
        <taxon>Bacillati</taxon>
        <taxon>Actinomycetota</taxon>
        <taxon>Thermoleophilia</taxon>
        <taxon>Solirubrobacterales</taxon>
        <taxon>Paraconexibacteraceae</taxon>
        <taxon>Paraconexibacter</taxon>
    </lineage>
</organism>
<feature type="domain" description="TerD" evidence="2">
    <location>
        <begin position="26"/>
        <end position="157"/>
    </location>
</feature>
<dbReference type="AlphaFoldDB" id="A0AAU7AQZ4"/>
<dbReference type="Pfam" id="PF02342">
    <property type="entry name" value="TerD"/>
    <property type="match status" value="2"/>
</dbReference>
<sequence>MTVLTPGSNAALPPAGRIEVAVTYDRQHADVICILLDASDKADGDSGVALFSQPVCAGGAVRLDPAADRVTVDLTSLPPAVERVLVVANADTAPTIDQTGGVSVSITADGAPAASVRFDRPPAFATVQLIELYQRGGTWKVRALGDGYAAGLAKLLSVHGIETSGDPAPAPAAAPPPAPPRAAAVPPPPPAATPAPTPSAPPSYSKTPAPSGGGGVDLTKPDLPSAGAVKLTKGEGVTLRKNGRALTKVTMGLGWDPAASGKSIDLDAGCVMLDSSGAKVEAVYFMHLKSKDGSIIHSGDNLTGEGDGDDEVIKVDLASVPANVHMLAFTVNSFGGQKFSEVANAFCRLLDGSGSEAVRYDLSTQKSISGGSSPFGQHKGVVLATLERAGDSWTMTARGDMGGGRTYKGLMPVIEGYFGGSGGGRPARKKLFGR</sequence>
<feature type="region of interest" description="Disordered" evidence="1">
    <location>
        <begin position="165"/>
        <end position="229"/>
    </location>
</feature>
<dbReference type="PANTHER" id="PTHR32097:SF17">
    <property type="entry name" value="CAMP-BINDING PROTEIN 1-RELATED"/>
    <property type="match status" value="1"/>
</dbReference>
<proteinExistence type="predicted"/>
<reference evidence="3" key="1">
    <citation type="submission" date="2022-12" db="EMBL/GenBank/DDBJ databases">
        <title>Paraconexibacter alkalitolerans sp. nov. and Baekduia alba sp. nov., isolated from soil and emended description of the genera Paraconexibacter (Chun et al., 2020) and Baekduia (An et al., 2020).</title>
        <authorList>
            <person name="Vieira S."/>
            <person name="Huber K.J."/>
            <person name="Geppert A."/>
            <person name="Wolf J."/>
            <person name="Neumann-Schaal M."/>
            <person name="Muesken M."/>
            <person name="Overmann J."/>
        </authorList>
    </citation>
    <scope>NUCLEOTIDE SEQUENCE</scope>
    <source>
        <strain evidence="3">AEG42_29</strain>
    </source>
</reference>